<dbReference type="EMBL" id="FOGB01000012">
    <property type="protein sequence ID" value="SEQ96433.1"/>
    <property type="molecule type" value="Genomic_DNA"/>
</dbReference>
<dbReference type="OrthoDB" id="1034332at2"/>
<feature type="transmembrane region" description="Helical" evidence="1">
    <location>
        <begin position="119"/>
        <end position="143"/>
    </location>
</feature>
<feature type="transmembrane region" description="Helical" evidence="1">
    <location>
        <begin position="21"/>
        <end position="50"/>
    </location>
</feature>
<organism evidence="2 3">
    <name type="scientific">Amphritea atlantica</name>
    <dbReference type="NCBI Taxonomy" id="355243"/>
    <lineage>
        <taxon>Bacteria</taxon>
        <taxon>Pseudomonadati</taxon>
        <taxon>Pseudomonadota</taxon>
        <taxon>Gammaproteobacteria</taxon>
        <taxon>Oceanospirillales</taxon>
        <taxon>Oceanospirillaceae</taxon>
        <taxon>Amphritea</taxon>
    </lineage>
</organism>
<gene>
    <name evidence="2" type="ORF">SAMN03080615_03430</name>
</gene>
<keyword evidence="1" id="KW-1133">Transmembrane helix</keyword>
<feature type="transmembrane region" description="Helical" evidence="1">
    <location>
        <begin position="56"/>
        <end position="74"/>
    </location>
</feature>
<keyword evidence="2" id="KW-0808">Transferase</keyword>
<dbReference type="Pfam" id="PF01066">
    <property type="entry name" value="CDP-OH_P_transf"/>
    <property type="match status" value="1"/>
</dbReference>
<name>A0A1H9KC19_9GAMM</name>
<keyword evidence="3" id="KW-1185">Reference proteome</keyword>
<dbReference type="STRING" id="355243.SAMN03080615_03430"/>
<keyword evidence="1" id="KW-0472">Membrane</keyword>
<evidence type="ECO:0000256" key="1">
    <source>
        <dbReference type="SAM" id="Phobius"/>
    </source>
</evidence>
<protein>
    <submittedName>
        <fullName evidence="2">CDP-diacylglycerol--glycerol-3-phosphate 3-phosphatidyltransferase</fullName>
    </submittedName>
</protein>
<dbReference type="InterPro" id="IPR000462">
    <property type="entry name" value="CDP-OH_P_trans"/>
</dbReference>
<dbReference type="InterPro" id="IPR043130">
    <property type="entry name" value="CDP-OH_PTrfase_TM_dom"/>
</dbReference>
<evidence type="ECO:0000313" key="3">
    <source>
        <dbReference type="Proteomes" id="UP000198749"/>
    </source>
</evidence>
<sequence>MPSVYQLKSAFSDILRPITQRLAAAGVTANQVTIAALAGSVALAAALYFGSLLLNLSPLTWLSVPIWMFIRMALNNIDGMLAREHDMSTPKGAILNEMGDVVSDSALFLAFAALPGINIPLLVILTLLAVMSEMIGVVAVQIGASRRYDGPSGKSDRALFFGLLGFLYALGVNPGMWSSAVLLLIIVLLAVTIINRAKSALREVNSNTPSEAD</sequence>
<dbReference type="GO" id="GO:0008654">
    <property type="term" value="P:phospholipid biosynthetic process"/>
    <property type="evidence" value="ECO:0007669"/>
    <property type="project" value="InterPro"/>
</dbReference>
<keyword evidence="1" id="KW-0812">Transmembrane</keyword>
<dbReference type="Gene3D" id="1.20.120.1760">
    <property type="match status" value="1"/>
</dbReference>
<dbReference type="GO" id="GO:0016020">
    <property type="term" value="C:membrane"/>
    <property type="evidence" value="ECO:0007669"/>
    <property type="project" value="InterPro"/>
</dbReference>
<dbReference type="GO" id="GO:0016780">
    <property type="term" value="F:phosphotransferase activity, for other substituted phosphate groups"/>
    <property type="evidence" value="ECO:0007669"/>
    <property type="project" value="InterPro"/>
</dbReference>
<dbReference type="AlphaFoldDB" id="A0A1H9KC19"/>
<accession>A0A1H9KC19</accession>
<feature type="transmembrane region" description="Helical" evidence="1">
    <location>
        <begin position="177"/>
        <end position="194"/>
    </location>
</feature>
<reference evidence="3" key="1">
    <citation type="submission" date="2016-10" db="EMBL/GenBank/DDBJ databases">
        <authorList>
            <person name="Varghese N."/>
            <person name="Submissions S."/>
        </authorList>
    </citation>
    <scope>NUCLEOTIDE SEQUENCE [LARGE SCALE GENOMIC DNA]</scope>
    <source>
        <strain evidence="3">DSM 18887</strain>
    </source>
</reference>
<evidence type="ECO:0000313" key="2">
    <source>
        <dbReference type="EMBL" id="SEQ96433.1"/>
    </source>
</evidence>
<dbReference type="Proteomes" id="UP000198749">
    <property type="component" value="Unassembled WGS sequence"/>
</dbReference>
<dbReference type="RefSeq" id="WP_091360647.1">
    <property type="nucleotide sequence ID" value="NZ_AP025284.1"/>
</dbReference>
<proteinExistence type="predicted"/>